<dbReference type="AlphaFoldDB" id="A0A9W7FXV1"/>
<dbReference type="InterPro" id="IPR001807">
    <property type="entry name" value="ClC"/>
</dbReference>
<feature type="region of interest" description="Disordered" evidence="5">
    <location>
        <begin position="524"/>
        <end position="548"/>
    </location>
</feature>
<keyword evidence="4 6" id="KW-0472">Membrane</keyword>
<dbReference type="PANTHER" id="PTHR43427">
    <property type="entry name" value="CHLORIDE CHANNEL PROTEIN CLC-E"/>
    <property type="match status" value="1"/>
</dbReference>
<evidence type="ECO:0000256" key="5">
    <source>
        <dbReference type="SAM" id="MobiDB-lite"/>
    </source>
</evidence>
<keyword evidence="2 6" id="KW-0812">Transmembrane</keyword>
<dbReference type="GO" id="GO:0016020">
    <property type="term" value="C:membrane"/>
    <property type="evidence" value="ECO:0007669"/>
    <property type="project" value="UniProtKB-SubCell"/>
</dbReference>
<feature type="compositionally biased region" description="Basic and acidic residues" evidence="5">
    <location>
        <begin position="537"/>
        <end position="548"/>
    </location>
</feature>
<dbReference type="CDD" id="cd00400">
    <property type="entry name" value="Voltage_gated_ClC"/>
    <property type="match status" value="1"/>
</dbReference>
<evidence type="ECO:0000256" key="3">
    <source>
        <dbReference type="ARBA" id="ARBA00022989"/>
    </source>
</evidence>
<dbReference type="EMBL" id="BRYA01000538">
    <property type="protein sequence ID" value="GMI21902.1"/>
    <property type="molecule type" value="Genomic_DNA"/>
</dbReference>
<keyword evidence="3 6" id="KW-1133">Transmembrane helix</keyword>
<dbReference type="SUPFAM" id="SSF81340">
    <property type="entry name" value="Clc chloride channel"/>
    <property type="match status" value="1"/>
</dbReference>
<accession>A0A9W7FXV1</accession>
<feature type="transmembrane region" description="Helical" evidence="6">
    <location>
        <begin position="175"/>
        <end position="204"/>
    </location>
</feature>
<evidence type="ECO:0008006" key="9">
    <source>
        <dbReference type="Google" id="ProtNLM"/>
    </source>
</evidence>
<evidence type="ECO:0000313" key="7">
    <source>
        <dbReference type="EMBL" id="GMI21902.1"/>
    </source>
</evidence>
<organism evidence="7 8">
    <name type="scientific">Triparma columacea</name>
    <dbReference type="NCBI Taxonomy" id="722753"/>
    <lineage>
        <taxon>Eukaryota</taxon>
        <taxon>Sar</taxon>
        <taxon>Stramenopiles</taxon>
        <taxon>Ochrophyta</taxon>
        <taxon>Bolidophyceae</taxon>
        <taxon>Parmales</taxon>
        <taxon>Triparmaceae</taxon>
        <taxon>Triparma</taxon>
    </lineage>
</organism>
<gene>
    <name evidence="7" type="ORF">TrCOL_g10862</name>
</gene>
<feature type="transmembrane region" description="Helical" evidence="6">
    <location>
        <begin position="224"/>
        <end position="246"/>
    </location>
</feature>
<dbReference type="GO" id="GO:0015108">
    <property type="term" value="F:chloride transmembrane transporter activity"/>
    <property type="evidence" value="ECO:0007669"/>
    <property type="project" value="InterPro"/>
</dbReference>
<dbReference type="OrthoDB" id="195656at2759"/>
<dbReference type="Pfam" id="PF00654">
    <property type="entry name" value="Voltage_CLC"/>
    <property type="match status" value="1"/>
</dbReference>
<protein>
    <recommendedName>
        <fullName evidence="9">Chloride channel protein</fullName>
    </recommendedName>
</protein>
<proteinExistence type="predicted"/>
<feature type="transmembrane region" description="Helical" evidence="6">
    <location>
        <begin position="267"/>
        <end position="293"/>
    </location>
</feature>
<name>A0A9W7FXV1_9STRA</name>
<feature type="transmembrane region" description="Helical" evidence="6">
    <location>
        <begin position="27"/>
        <end position="56"/>
    </location>
</feature>
<dbReference type="InterPro" id="IPR014743">
    <property type="entry name" value="Cl-channel_core"/>
</dbReference>
<evidence type="ECO:0000256" key="1">
    <source>
        <dbReference type="ARBA" id="ARBA00004141"/>
    </source>
</evidence>
<feature type="transmembrane region" description="Helical" evidence="6">
    <location>
        <begin position="418"/>
        <end position="440"/>
    </location>
</feature>
<evidence type="ECO:0000256" key="2">
    <source>
        <dbReference type="ARBA" id="ARBA00022692"/>
    </source>
</evidence>
<dbReference type="Gene3D" id="1.10.3080.10">
    <property type="entry name" value="Clc chloride channel"/>
    <property type="match status" value="1"/>
</dbReference>
<reference evidence="8" key="1">
    <citation type="journal article" date="2023" name="Commun. Biol.">
        <title>Genome analysis of Parmales, the sister group of diatoms, reveals the evolutionary specialization of diatoms from phago-mixotrophs to photoautotrophs.</title>
        <authorList>
            <person name="Ban H."/>
            <person name="Sato S."/>
            <person name="Yoshikawa S."/>
            <person name="Yamada K."/>
            <person name="Nakamura Y."/>
            <person name="Ichinomiya M."/>
            <person name="Sato N."/>
            <person name="Blanc-Mathieu R."/>
            <person name="Endo H."/>
            <person name="Kuwata A."/>
            <person name="Ogata H."/>
        </authorList>
    </citation>
    <scope>NUCLEOTIDE SEQUENCE [LARGE SCALE GENOMIC DNA]</scope>
</reference>
<feature type="transmembrane region" description="Helical" evidence="6">
    <location>
        <begin position="77"/>
        <end position="99"/>
    </location>
</feature>
<comment type="caution">
    <text evidence="7">The sequence shown here is derived from an EMBL/GenBank/DDBJ whole genome shotgun (WGS) entry which is preliminary data.</text>
</comment>
<keyword evidence="8" id="KW-1185">Reference proteome</keyword>
<dbReference type="InterPro" id="IPR050368">
    <property type="entry name" value="ClC-type_chloride_channel"/>
</dbReference>
<dbReference type="Proteomes" id="UP001165065">
    <property type="component" value="Unassembled WGS sequence"/>
</dbReference>
<sequence>MPPPQQRISAHQEVVESFGPAFARTTAFWWLSLLSLLVGLLVGFIGWLHIYVVYVMNSAWIQNNFQGQLSGFFTGRVWYIGVVAGAGFTNGLIQVIPFFRYPRRLTYLFGEIKSLHAHWEAAPSIILANTIALGLGASIGPEAAIAAMGAAVASFMSSFEVASTRCRLSTRKRRMFVLVGMAGAISSVFPAPPIAVLLVYEIFLVSEEHFEKSASNDTRDYLEFIALSGLCASVSYAVLHAMIIAVNEPYKTFSDGLKPNNTPFAGAAPALGMLAGLIGSALSYLFLFCQLVFSRVALRIKRKIDTFGPSSFSLGRLLLPVIGGAMSGIIGWICPLTIGSGLEPLISLSEEINITPSETPVIFASSLLKIVSLALCLSTGMTGGIIYPLFFIGGSMGTAISAYTGWDRLTLTASLSASALASHIPAPIALWGMAIVMFNGGVGDDWSTWLAVIIAVVVGCSLGVKEDIFDLVSLAGRKRGSTRTSRRNTRRNTIQRIAVLEHQLYLNTGIGDILDDELDEKDEIEGDAEGEGSIVTDKTKTKLPELSK</sequence>
<evidence type="ECO:0000256" key="4">
    <source>
        <dbReference type="ARBA" id="ARBA00023136"/>
    </source>
</evidence>
<evidence type="ECO:0000256" key="6">
    <source>
        <dbReference type="SAM" id="Phobius"/>
    </source>
</evidence>
<comment type="subcellular location">
    <subcellularLocation>
        <location evidence="1">Membrane</location>
        <topology evidence="1">Multi-pass membrane protein</topology>
    </subcellularLocation>
</comment>
<feature type="transmembrane region" description="Helical" evidence="6">
    <location>
        <begin position="317"/>
        <end position="338"/>
    </location>
</feature>
<feature type="transmembrane region" description="Helical" evidence="6">
    <location>
        <begin position="446"/>
        <end position="464"/>
    </location>
</feature>
<evidence type="ECO:0000313" key="8">
    <source>
        <dbReference type="Proteomes" id="UP001165065"/>
    </source>
</evidence>